<comment type="caution">
    <text evidence="5">The sequence shown here is derived from an EMBL/GenBank/DDBJ whole genome shotgun (WGS) entry which is preliminary data.</text>
</comment>
<dbReference type="EMBL" id="QBKQ01000003">
    <property type="protein sequence ID" value="PTX42413.1"/>
    <property type="molecule type" value="Genomic_DNA"/>
</dbReference>
<feature type="domain" description="Phospholipase/carboxylesterase/thioesterase" evidence="4">
    <location>
        <begin position="137"/>
        <end position="253"/>
    </location>
</feature>
<feature type="signal peptide" evidence="3">
    <location>
        <begin position="1"/>
        <end position="22"/>
    </location>
</feature>
<proteinExistence type="predicted"/>
<evidence type="ECO:0000256" key="3">
    <source>
        <dbReference type="SAM" id="SignalP"/>
    </source>
</evidence>
<dbReference type="PANTHER" id="PTHR43037:SF5">
    <property type="entry name" value="FERULOYL ESTERASE"/>
    <property type="match status" value="1"/>
</dbReference>
<keyword evidence="6" id="KW-1185">Reference proteome</keyword>
<keyword evidence="1 3" id="KW-0732">Signal</keyword>
<feature type="chain" id="PRO_5015563707" evidence="3">
    <location>
        <begin position="23"/>
        <end position="264"/>
    </location>
</feature>
<dbReference type="OrthoDB" id="9777090at2"/>
<evidence type="ECO:0000259" key="4">
    <source>
        <dbReference type="Pfam" id="PF02230"/>
    </source>
</evidence>
<dbReference type="AlphaFoldDB" id="A0A2T6AF31"/>
<dbReference type="PANTHER" id="PTHR43037">
    <property type="entry name" value="UNNAMED PRODUCT-RELATED"/>
    <property type="match status" value="1"/>
</dbReference>
<dbReference type="InterPro" id="IPR050955">
    <property type="entry name" value="Plant_Biomass_Hydrol_Est"/>
</dbReference>
<dbReference type="SUPFAM" id="SSF53474">
    <property type="entry name" value="alpha/beta-Hydrolases"/>
    <property type="match status" value="1"/>
</dbReference>
<protein>
    <submittedName>
        <fullName evidence="5">Phospholipase/carboxylesterase</fullName>
    </submittedName>
</protein>
<dbReference type="Gene3D" id="3.40.50.1820">
    <property type="entry name" value="alpha/beta hydrolase"/>
    <property type="match status" value="1"/>
</dbReference>
<dbReference type="PROSITE" id="PS51257">
    <property type="entry name" value="PROKAR_LIPOPROTEIN"/>
    <property type="match status" value="1"/>
</dbReference>
<dbReference type="Proteomes" id="UP000244174">
    <property type="component" value="Unassembled WGS sequence"/>
</dbReference>
<accession>A0A2T6AF31</accession>
<organism evidence="5 6">
    <name type="scientific">Christiangramia gaetbulicola</name>
    <dbReference type="NCBI Taxonomy" id="703340"/>
    <lineage>
        <taxon>Bacteria</taxon>
        <taxon>Pseudomonadati</taxon>
        <taxon>Bacteroidota</taxon>
        <taxon>Flavobacteriia</taxon>
        <taxon>Flavobacteriales</taxon>
        <taxon>Flavobacteriaceae</taxon>
        <taxon>Christiangramia</taxon>
    </lineage>
</organism>
<evidence type="ECO:0000256" key="1">
    <source>
        <dbReference type="ARBA" id="ARBA00022729"/>
    </source>
</evidence>
<keyword evidence="2" id="KW-0378">Hydrolase</keyword>
<evidence type="ECO:0000313" key="6">
    <source>
        <dbReference type="Proteomes" id="UP000244174"/>
    </source>
</evidence>
<dbReference type="InterPro" id="IPR029058">
    <property type="entry name" value="AB_hydrolase_fold"/>
</dbReference>
<evidence type="ECO:0000256" key="2">
    <source>
        <dbReference type="ARBA" id="ARBA00022801"/>
    </source>
</evidence>
<gene>
    <name evidence="5" type="ORF">C8P64_2842</name>
</gene>
<name>A0A2T6AF31_9FLAO</name>
<dbReference type="InterPro" id="IPR003140">
    <property type="entry name" value="PLipase/COase/thioEstase"/>
</dbReference>
<dbReference type="Pfam" id="PF02230">
    <property type="entry name" value="Abhydrolase_2"/>
    <property type="match status" value="1"/>
</dbReference>
<evidence type="ECO:0000313" key="5">
    <source>
        <dbReference type="EMBL" id="PTX42413.1"/>
    </source>
</evidence>
<dbReference type="RefSeq" id="WP_108172705.1">
    <property type="nucleotide sequence ID" value="NZ_QBKQ01000003.1"/>
</dbReference>
<reference evidence="5 6" key="1">
    <citation type="submission" date="2018-04" db="EMBL/GenBank/DDBJ databases">
        <title>Genomic Encyclopedia of Archaeal and Bacterial Type Strains, Phase II (KMG-II): from individual species to whole genera.</title>
        <authorList>
            <person name="Goeker M."/>
        </authorList>
    </citation>
    <scope>NUCLEOTIDE SEQUENCE [LARGE SCALE GENOMIC DNA]</scope>
    <source>
        <strain evidence="5 6">DSM 23082</strain>
    </source>
</reference>
<sequence length="264" mass="29001">MNSNILKIVLIFSVAVFLSCSSSDDSNPPPEQRTYADVQADFQELDFQPGINDVSLVNTFGGEWFFRVIIPEGDLSSNPRPLVMTLHGAAGGSPDAHKTTACYAEPGFEAINPIIISPNGGTMDWLQFANQDLVLSLIDLAKDYLPVDDSKIVVNGYSNGGNGAWFYGETQPDLLSAAIPMASSYNTYNTQGNPRRMNIPMYVIHGELDELFPLEETQEWVEATQSVGSDVSLEVAPGLTHNEPCNYVQYLKNAATWLQNDVWN</sequence>
<dbReference type="GO" id="GO:0016787">
    <property type="term" value="F:hydrolase activity"/>
    <property type="evidence" value="ECO:0007669"/>
    <property type="project" value="UniProtKB-KW"/>
</dbReference>